<proteinExistence type="predicted"/>
<organism evidence="1 2">
    <name type="scientific">Trifolium medium</name>
    <dbReference type="NCBI Taxonomy" id="97028"/>
    <lineage>
        <taxon>Eukaryota</taxon>
        <taxon>Viridiplantae</taxon>
        <taxon>Streptophyta</taxon>
        <taxon>Embryophyta</taxon>
        <taxon>Tracheophyta</taxon>
        <taxon>Spermatophyta</taxon>
        <taxon>Magnoliopsida</taxon>
        <taxon>eudicotyledons</taxon>
        <taxon>Gunneridae</taxon>
        <taxon>Pentapetalae</taxon>
        <taxon>rosids</taxon>
        <taxon>fabids</taxon>
        <taxon>Fabales</taxon>
        <taxon>Fabaceae</taxon>
        <taxon>Papilionoideae</taxon>
        <taxon>50 kb inversion clade</taxon>
        <taxon>NPAAA clade</taxon>
        <taxon>Hologalegina</taxon>
        <taxon>IRL clade</taxon>
        <taxon>Trifolieae</taxon>
        <taxon>Trifolium</taxon>
    </lineage>
</organism>
<keyword evidence="2" id="KW-1185">Reference proteome</keyword>
<dbReference type="EMBL" id="LXQA010208062">
    <property type="protein sequence ID" value="MCI33855.1"/>
    <property type="molecule type" value="Genomic_DNA"/>
</dbReference>
<name>A0A392RE40_9FABA</name>
<accession>A0A392RE40</accession>
<evidence type="ECO:0000313" key="1">
    <source>
        <dbReference type="EMBL" id="MCI33855.1"/>
    </source>
</evidence>
<evidence type="ECO:0000313" key="2">
    <source>
        <dbReference type="Proteomes" id="UP000265520"/>
    </source>
</evidence>
<sequence>CRERLEVSQQRNVEVMLLNEWGGIEFCEAKWFKG</sequence>
<protein>
    <submittedName>
        <fullName evidence="1">Uncharacterized protein</fullName>
    </submittedName>
</protein>
<feature type="non-terminal residue" evidence="1">
    <location>
        <position position="1"/>
    </location>
</feature>
<comment type="caution">
    <text evidence="1">The sequence shown here is derived from an EMBL/GenBank/DDBJ whole genome shotgun (WGS) entry which is preliminary data.</text>
</comment>
<dbReference type="AlphaFoldDB" id="A0A392RE40"/>
<reference evidence="1 2" key="1">
    <citation type="journal article" date="2018" name="Front. Plant Sci.">
        <title>Red Clover (Trifolium pratense) and Zigzag Clover (T. medium) - A Picture of Genomic Similarities and Differences.</title>
        <authorList>
            <person name="Dluhosova J."/>
            <person name="Istvanek J."/>
            <person name="Nedelnik J."/>
            <person name="Repkova J."/>
        </authorList>
    </citation>
    <scope>NUCLEOTIDE SEQUENCE [LARGE SCALE GENOMIC DNA]</scope>
    <source>
        <strain evidence="2">cv. 10/8</strain>
        <tissue evidence="1">Leaf</tissue>
    </source>
</reference>
<dbReference type="Proteomes" id="UP000265520">
    <property type="component" value="Unassembled WGS sequence"/>
</dbReference>